<evidence type="ECO:0000313" key="1">
    <source>
        <dbReference type="EMBL" id="QNO52590.1"/>
    </source>
</evidence>
<proteinExistence type="predicted"/>
<organism evidence="1">
    <name type="scientific">Candidatus Methanophagaceae archaeon ANME-1 ERB6</name>
    <dbReference type="NCBI Taxonomy" id="2759912"/>
    <lineage>
        <taxon>Archaea</taxon>
        <taxon>Methanobacteriati</taxon>
        <taxon>Methanobacteriota</taxon>
        <taxon>Stenosarchaea group</taxon>
        <taxon>Methanomicrobia</taxon>
        <taxon>Candidatus Methanophagales</taxon>
        <taxon>Candidatus Methanophagaceae</taxon>
    </lineage>
</organism>
<accession>A0A7G9YX56</accession>
<gene>
    <name evidence="1" type="ORF">NBNHMHLL_00022</name>
</gene>
<reference evidence="1" key="1">
    <citation type="submission" date="2020-06" db="EMBL/GenBank/DDBJ databases">
        <title>Unique genomic features of the anaerobic methanotrophic archaea.</title>
        <authorList>
            <person name="Chadwick G.L."/>
            <person name="Skennerton C.T."/>
            <person name="Laso-Perez R."/>
            <person name="Leu A.O."/>
            <person name="Speth D.R."/>
            <person name="Yu H."/>
            <person name="Morgan-Lang C."/>
            <person name="Hatzenpichler R."/>
            <person name="Goudeau D."/>
            <person name="Malmstrom R."/>
            <person name="Brazelton W.J."/>
            <person name="Woyke T."/>
            <person name="Hallam S.J."/>
            <person name="Tyson G.W."/>
            <person name="Wegener G."/>
            <person name="Boetius A."/>
            <person name="Orphan V."/>
        </authorList>
    </citation>
    <scope>NUCLEOTIDE SEQUENCE</scope>
</reference>
<evidence type="ECO:0008006" key="2">
    <source>
        <dbReference type="Google" id="ProtNLM"/>
    </source>
</evidence>
<protein>
    <recommendedName>
        <fullName evidence="2">Intracellular proteinase inhibitor BsuPI domain-containing protein</fullName>
    </recommendedName>
</protein>
<dbReference type="AlphaFoldDB" id="A0A7G9YX56"/>
<sequence length="167" mass="18674">MKSKTAIKIRMGLALAILLLMVAVVAFSGYFEDQSEFDLEFIDIKIENPKPSLLSNRVVTIDPGESVTVCVTVQNNGEEIIYRDAYGVGIEVVYPKEGAEYWKLPAERLMVIDMGPGGKSSYTFNAWNRKEKPFTGNFKMHAYIRSIQTGNKLARSGNVTVTLKPFQ</sequence>
<name>A0A7G9YX56_9EURY</name>
<dbReference type="EMBL" id="MT631514">
    <property type="protein sequence ID" value="QNO52590.1"/>
    <property type="molecule type" value="Genomic_DNA"/>
</dbReference>